<dbReference type="InterPro" id="IPR027705">
    <property type="entry name" value="Flotillin_fam"/>
</dbReference>
<dbReference type="GO" id="GO:0005886">
    <property type="term" value="C:plasma membrane"/>
    <property type="evidence" value="ECO:0007669"/>
    <property type="project" value="TreeGrafter"/>
</dbReference>
<accession>A0A7W4TI08</accession>
<feature type="coiled-coil region" evidence="4">
    <location>
        <begin position="208"/>
        <end position="235"/>
    </location>
</feature>
<dbReference type="EMBL" id="JACHVY010000001">
    <property type="protein sequence ID" value="MBB2899287.1"/>
    <property type="molecule type" value="Genomic_DNA"/>
</dbReference>
<feature type="coiled-coil region" evidence="4">
    <location>
        <begin position="336"/>
        <end position="378"/>
    </location>
</feature>
<keyword evidence="3" id="KW-0472">Membrane</keyword>
<comment type="caution">
    <text evidence="7">The sequence shown here is derived from an EMBL/GenBank/DDBJ whole genome shotgun (WGS) entry which is preliminary data.</text>
</comment>
<evidence type="ECO:0000256" key="4">
    <source>
        <dbReference type="SAM" id="Coils"/>
    </source>
</evidence>
<dbReference type="InterPro" id="IPR001107">
    <property type="entry name" value="Band_7"/>
</dbReference>
<dbReference type="AlphaFoldDB" id="A0A7W4TI08"/>
<dbReference type="Gene3D" id="3.30.479.30">
    <property type="entry name" value="Band 7 domain"/>
    <property type="match status" value="1"/>
</dbReference>
<feature type="compositionally biased region" description="Low complexity" evidence="5">
    <location>
        <begin position="499"/>
        <end position="513"/>
    </location>
</feature>
<dbReference type="OMA" id="AFQIQDI"/>
<dbReference type="Pfam" id="PF01145">
    <property type="entry name" value="Band_7"/>
    <property type="match status" value="1"/>
</dbReference>
<dbReference type="RefSeq" id="WP_011981272.1">
    <property type="nucleotide sequence ID" value="NZ_JACHVY010000001.1"/>
</dbReference>
<protein>
    <submittedName>
        <fullName evidence="7">Flotillin</fullName>
    </submittedName>
</protein>
<evidence type="ECO:0000256" key="2">
    <source>
        <dbReference type="ARBA" id="ARBA00007161"/>
    </source>
</evidence>
<evidence type="ECO:0000256" key="3">
    <source>
        <dbReference type="ARBA" id="ARBA00023136"/>
    </source>
</evidence>
<sequence length="513" mass="53693">MDLVVAAVVVGALVVLLVVAAIAVKVRYKIASPSEALIIVGKKGRPVTNPQTGEVTTDLSGQKVVMGAGVFVKPLVQQAHRLSLSSVRIPISIRGAVSRQGIRLNVDGVAIVKVGGTEDFVRAASQRFLQQQKEIEPFTQEVLAGSLRGVIGTLTVEEIIRDRVAFARQVEEEAVTSLNNQGLVLDTLQIQDVSDDGNYLKDLGRPEAANARRAAEIAEANNAQEAQQAQALSDAKIAQAQRDLALQQAQFRADQDKAAAEADAAGRLAEAAAQQQVLQEQERVAQRQAELTERTLDTEVRKPADARRYQAEQEAMALKTARVLSAQAEQQAAVAAAQAEAERVRLSAQADATRVQLAAEAELQRRTAEADAVRLEGQAQAEALSATGAAKAEALRKEAQALREFGQAALTQRALEVLPQVAQALASPIAGIKDLTVISNDGAGALSRSVGANMQETFEVLKRTTGIDVTELLRTVGATPGGATPASGGGSAAGPGPAPAHGPESGPGLPVAP</sequence>
<dbReference type="GO" id="GO:0072659">
    <property type="term" value="P:protein localization to plasma membrane"/>
    <property type="evidence" value="ECO:0007669"/>
    <property type="project" value="TreeGrafter"/>
</dbReference>
<dbReference type="GO" id="GO:0002020">
    <property type="term" value="F:protease binding"/>
    <property type="evidence" value="ECO:0007669"/>
    <property type="project" value="TreeGrafter"/>
</dbReference>
<proteinExistence type="inferred from homology"/>
<gene>
    <name evidence="7" type="ORF">FHR75_000075</name>
</gene>
<feature type="domain" description="Band 7" evidence="6">
    <location>
        <begin position="36"/>
        <end position="218"/>
    </location>
</feature>
<dbReference type="Proteomes" id="UP000533269">
    <property type="component" value="Unassembled WGS sequence"/>
</dbReference>
<evidence type="ECO:0000256" key="5">
    <source>
        <dbReference type="SAM" id="MobiDB-lite"/>
    </source>
</evidence>
<evidence type="ECO:0000313" key="8">
    <source>
        <dbReference type="Proteomes" id="UP000533269"/>
    </source>
</evidence>
<feature type="region of interest" description="Disordered" evidence="5">
    <location>
        <begin position="478"/>
        <end position="513"/>
    </location>
</feature>
<reference evidence="7 8" key="2">
    <citation type="submission" date="2020-08" db="EMBL/GenBank/DDBJ databases">
        <authorList>
            <person name="Partida-Martinez L."/>
            <person name="Huntemann M."/>
            <person name="Clum A."/>
            <person name="Wang J."/>
            <person name="Palaniappan K."/>
            <person name="Ritter S."/>
            <person name="Chen I.-M."/>
            <person name="Stamatis D."/>
            <person name="Reddy T."/>
            <person name="O'Malley R."/>
            <person name="Daum C."/>
            <person name="Shapiro N."/>
            <person name="Ivanova N."/>
            <person name="Kyrpides N."/>
            <person name="Woyke T."/>
        </authorList>
    </citation>
    <scope>NUCLEOTIDE SEQUENCE [LARGE SCALE GENOMIC DNA]</scope>
    <source>
        <strain evidence="7 8">AS2.23</strain>
    </source>
</reference>
<comment type="similarity">
    <text evidence="2">Belongs to the band 7/mec-2 family. Flotillin subfamily.</text>
</comment>
<comment type="subcellular location">
    <subcellularLocation>
        <location evidence="1">Membrane</location>
    </subcellularLocation>
</comment>
<dbReference type="InterPro" id="IPR036013">
    <property type="entry name" value="Band_7/SPFH_dom_sf"/>
</dbReference>
<dbReference type="SUPFAM" id="SSF117892">
    <property type="entry name" value="Band 7/SPFH domain"/>
    <property type="match status" value="1"/>
</dbReference>
<evidence type="ECO:0000256" key="1">
    <source>
        <dbReference type="ARBA" id="ARBA00004370"/>
    </source>
</evidence>
<name>A0A7W4TI08_KINRA</name>
<dbReference type="SMART" id="SM00244">
    <property type="entry name" value="PHB"/>
    <property type="match status" value="1"/>
</dbReference>
<dbReference type="PANTHER" id="PTHR13806">
    <property type="entry name" value="FLOTILLIN-RELATED"/>
    <property type="match status" value="1"/>
</dbReference>
<reference evidence="7 8" key="1">
    <citation type="submission" date="2020-08" db="EMBL/GenBank/DDBJ databases">
        <title>The Agave Microbiome: Exploring the role of microbial communities in plant adaptations to desert environments.</title>
        <authorList>
            <person name="Partida-Martinez L.P."/>
        </authorList>
    </citation>
    <scope>NUCLEOTIDE SEQUENCE [LARGE SCALE GENOMIC DNA]</scope>
    <source>
        <strain evidence="7 8">AS2.23</strain>
    </source>
</reference>
<organism evidence="7 8">
    <name type="scientific">Kineococcus radiotolerans</name>
    <dbReference type="NCBI Taxonomy" id="131568"/>
    <lineage>
        <taxon>Bacteria</taxon>
        <taxon>Bacillati</taxon>
        <taxon>Actinomycetota</taxon>
        <taxon>Actinomycetes</taxon>
        <taxon>Kineosporiales</taxon>
        <taxon>Kineosporiaceae</taxon>
        <taxon>Kineococcus</taxon>
    </lineage>
</organism>
<dbReference type="PANTHER" id="PTHR13806:SF46">
    <property type="entry name" value="FLOTILLIN-1-RELATED"/>
    <property type="match status" value="1"/>
</dbReference>
<evidence type="ECO:0000259" key="6">
    <source>
        <dbReference type="SMART" id="SM00244"/>
    </source>
</evidence>
<keyword evidence="4" id="KW-0175">Coiled coil</keyword>
<dbReference type="CDD" id="cd03399">
    <property type="entry name" value="SPFH_flotillin"/>
    <property type="match status" value="1"/>
</dbReference>
<evidence type="ECO:0000313" key="7">
    <source>
        <dbReference type="EMBL" id="MBB2899287.1"/>
    </source>
</evidence>